<keyword evidence="1" id="KW-0472">Membrane</keyword>
<keyword evidence="1" id="KW-1133">Transmembrane helix</keyword>
<evidence type="ECO:0000313" key="2">
    <source>
        <dbReference type="EMBL" id="ABJ04496.1"/>
    </source>
</evidence>
<gene>
    <name evidence="2" type="ordered locus">RPE_0537</name>
</gene>
<evidence type="ECO:0000256" key="1">
    <source>
        <dbReference type="SAM" id="Phobius"/>
    </source>
</evidence>
<keyword evidence="1" id="KW-0812">Transmembrane</keyword>
<dbReference type="STRING" id="316055.RPE_0537"/>
<dbReference type="HOGENOM" id="CLU_203653_5_1_5"/>
<protein>
    <recommendedName>
        <fullName evidence="3">DUF2474 domain-containing protein</fullName>
    </recommendedName>
</protein>
<organism evidence="2">
    <name type="scientific">Rhodopseudomonas palustris (strain BisA53)</name>
    <dbReference type="NCBI Taxonomy" id="316055"/>
    <lineage>
        <taxon>Bacteria</taxon>
        <taxon>Pseudomonadati</taxon>
        <taxon>Pseudomonadota</taxon>
        <taxon>Alphaproteobacteria</taxon>
        <taxon>Hyphomicrobiales</taxon>
        <taxon>Nitrobacteraceae</taxon>
        <taxon>Rhodopseudomonas</taxon>
    </lineage>
</organism>
<dbReference type="KEGG" id="rpe:RPE_0537"/>
<reference evidence="2" key="1">
    <citation type="submission" date="2006-09" db="EMBL/GenBank/DDBJ databases">
        <title>Complete sequence of Rhodopseudomonas palustris BisA53.</title>
        <authorList>
            <consortium name="US DOE Joint Genome Institute"/>
            <person name="Copeland A."/>
            <person name="Lucas S."/>
            <person name="Lapidus A."/>
            <person name="Barry K."/>
            <person name="Detter J.C."/>
            <person name="Glavina del Rio T."/>
            <person name="Hammon N."/>
            <person name="Israni S."/>
            <person name="Dalin E."/>
            <person name="Tice H."/>
            <person name="Pitluck S."/>
            <person name="Chain P."/>
            <person name="Malfatti S."/>
            <person name="Shin M."/>
            <person name="Vergez L."/>
            <person name="Schmutz J."/>
            <person name="Larimer F."/>
            <person name="Land M."/>
            <person name="Hauser L."/>
            <person name="Pelletier D.A."/>
            <person name="Kyrpides N."/>
            <person name="Kim E."/>
            <person name="Harwood C.S."/>
            <person name="Oda Y."/>
            <person name="Richardson P."/>
        </authorList>
    </citation>
    <scope>NUCLEOTIDE SEQUENCE [LARGE SCALE GENOMIC DNA]</scope>
    <source>
        <strain evidence="2">BisA53</strain>
    </source>
</reference>
<feature type="transmembrane region" description="Helical" evidence="1">
    <location>
        <begin position="16"/>
        <end position="41"/>
    </location>
</feature>
<name>Q07U88_RHOP5</name>
<evidence type="ECO:0008006" key="3">
    <source>
        <dbReference type="Google" id="ProtNLM"/>
    </source>
</evidence>
<dbReference type="EMBL" id="CP000463">
    <property type="protein sequence ID" value="ABJ04496.1"/>
    <property type="molecule type" value="Genomic_DNA"/>
</dbReference>
<dbReference type="AlphaFoldDB" id="Q07U88"/>
<sequence length="44" mass="4844">MSASHPQKPAPFGRRLMWFVALWAAGVGAVALVSLLLRFWIGPH</sequence>
<proteinExistence type="predicted"/>
<accession>Q07U88</accession>